<reference evidence="5" key="1">
    <citation type="submission" date="2019-12" db="UniProtKB">
        <authorList>
            <consortium name="WormBaseParasite"/>
        </authorList>
    </citation>
    <scope>IDENTIFICATION</scope>
</reference>
<dbReference type="SUPFAM" id="SSF46911">
    <property type="entry name" value="Ribosomal protein S18"/>
    <property type="match status" value="1"/>
</dbReference>
<dbReference type="Gene3D" id="4.10.640.10">
    <property type="entry name" value="Ribosomal protein S18"/>
    <property type="match status" value="1"/>
</dbReference>
<dbReference type="InterPro" id="IPR001648">
    <property type="entry name" value="Ribosomal_bS18"/>
</dbReference>
<dbReference type="STRING" id="70415.A0A5S6QAQ3"/>
<sequence>MAWLSVCLARRGLRGLYVPPLESCAKDEPLRELRQNPYERPKSKCVLCRYGITPDYKNARLLSQFLSSFSGRLYQKHVTGLCEKQQRLLKKAIENSRRAGLMPVLAKEPRFLKDPRLFDPMTPQRPNPY</sequence>
<evidence type="ECO:0000313" key="4">
    <source>
        <dbReference type="Proteomes" id="UP000046395"/>
    </source>
</evidence>
<evidence type="ECO:0000256" key="1">
    <source>
        <dbReference type="ARBA" id="ARBA00005589"/>
    </source>
</evidence>
<dbReference type="PANTHER" id="PTHR13479">
    <property type="entry name" value="30S RIBOSOMAL PROTEIN S18"/>
    <property type="match status" value="1"/>
</dbReference>
<dbReference type="GO" id="GO:0032543">
    <property type="term" value="P:mitochondrial translation"/>
    <property type="evidence" value="ECO:0007669"/>
    <property type="project" value="TreeGrafter"/>
</dbReference>
<dbReference type="GO" id="GO:0070181">
    <property type="term" value="F:small ribosomal subunit rRNA binding"/>
    <property type="evidence" value="ECO:0007669"/>
    <property type="project" value="TreeGrafter"/>
</dbReference>
<protein>
    <submittedName>
        <fullName evidence="5">28S ribosomal protein S18c, mitochondrial</fullName>
    </submittedName>
</protein>
<evidence type="ECO:0000256" key="3">
    <source>
        <dbReference type="ARBA" id="ARBA00023274"/>
    </source>
</evidence>
<comment type="similarity">
    <text evidence="1">Belongs to the bacterial ribosomal protein bS18 family.</text>
</comment>
<dbReference type="GO" id="GO:0003735">
    <property type="term" value="F:structural constituent of ribosome"/>
    <property type="evidence" value="ECO:0007669"/>
    <property type="project" value="InterPro"/>
</dbReference>
<dbReference type="AlphaFoldDB" id="A0A5S6QAQ3"/>
<dbReference type="Pfam" id="PF01084">
    <property type="entry name" value="Ribosomal_S18"/>
    <property type="match status" value="1"/>
</dbReference>
<dbReference type="WBParaSite" id="TMUE_1000004273.1">
    <property type="protein sequence ID" value="TMUE_1000004273.1"/>
    <property type="gene ID" value="WBGene00289655"/>
</dbReference>
<keyword evidence="4" id="KW-1185">Reference proteome</keyword>
<organism evidence="4 5">
    <name type="scientific">Trichuris muris</name>
    <name type="common">Mouse whipworm</name>
    <dbReference type="NCBI Taxonomy" id="70415"/>
    <lineage>
        <taxon>Eukaryota</taxon>
        <taxon>Metazoa</taxon>
        <taxon>Ecdysozoa</taxon>
        <taxon>Nematoda</taxon>
        <taxon>Enoplea</taxon>
        <taxon>Dorylaimia</taxon>
        <taxon>Trichinellida</taxon>
        <taxon>Trichuridae</taxon>
        <taxon>Trichuris</taxon>
    </lineage>
</organism>
<evidence type="ECO:0000313" key="5">
    <source>
        <dbReference type="WBParaSite" id="TMUE_1000004273.1"/>
    </source>
</evidence>
<proteinExistence type="inferred from homology"/>
<keyword evidence="3" id="KW-0687">Ribonucleoprotein</keyword>
<accession>A0A5S6QAQ3</accession>
<name>A0A5S6QAQ3_TRIMR</name>
<evidence type="ECO:0000256" key="2">
    <source>
        <dbReference type="ARBA" id="ARBA00022980"/>
    </source>
</evidence>
<keyword evidence="2" id="KW-0689">Ribosomal protein</keyword>
<dbReference type="PANTHER" id="PTHR13479:SF40">
    <property type="entry name" value="SMALL RIBOSOMAL SUBUNIT PROTEIN BS18M"/>
    <property type="match status" value="1"/>
</dbReference>
<dbReference type="GO" id="GO:0005763">
    <property type="term" value="C:mitochondrial small ribosomal subunit"/>
    <property type="evidence" value="ECO:0007669"/>
    <property type="project" value="TreeGrafter"/>
</dbReference>
<dbReference type="InterPro" id="IPR036870">
    <property type="entry name" value="Ribosomal_bS18_sf"/>
</dbReference>
<dbReference type="Proteomes" id="UP000046395">
    <property type="component" value="Unassembled WGS sequence"/>
</dbReference>